<dbReference type="STRING" id="457570.Nther_2365"/>
<dbReference type="InterPro" id="IPR027417">
    <property type="entry name" value="P-loop_NTPase"/>
</dbReference>
<dbReference type="KEGG" id="nth:Nther_2365"/>
<evidence type="ECO:0000256" key="1">
    <source>
        <dbReference type="ARBA" id="ARBA00022448"/>
    </source>
</evidence>
<reference evidence="6 7" key="1">
    <citation type="submission" date="2008-04" db="EMBL/GenBank/DDBJ databases">
        <title>Complete sequence of chromosome of Natranaerobius thermophilus JW/NM-WN-LF.</title>
        <authorList>
            <consortium name="US DOE Joint Genome Institute"/>
            <person name="Copeland A."/>
            <person name="Lucas S."/>
            <person name="Lapidus A."/>
            <person name="Glavina del Rio T."/>
            <person name="Dalin E."/>
            <person name="Tice H."/>
            <person name="Bruce D."/>
            <person name="Goodwin L."/>
            <person name="Pitluck S."/>
            <person name="Chertkov O."/>
            <person name="Brettin T."/>
            <person name="Detter J.C."/>
            <person name="Han C."/>
            <person name="Kuske C.R."/>
            <person name="Schmutz J."/>
            <person name="Larimer F."/>
            <person name="Land M."/>
            <person name="Hauser L."/>
            <person name="Kyrpides N."/>
            <person name="Lykidis A."/>
            <person name="Mesbah N.M."/>
            <person name="Wiegel J."/>
        </authorList>
    </citation>
    <scope>NUCLEOTIDE SEQUENCE [LARGE SCALE GENOMIC DNA]</scope>
    <source>
        <strain evidence="7">ATCC BAA-1301 / DSM 18059 / JW/NM-WN-LF</strain>
    </source>
</reference>
<dbReference type="RefSeq" id="WP_012448780.1">
    <property type="nucleotide sequence ID" value="NC_010718.1"/>
</dbReference>
<dbReference type="InterPro" id="IPR003593">
    <property type="entry name" value="AAA+_ATPase"/>
</dbReference>
<name>B2A0Q0_NATTJ</name>
<sequence>MSVTLKVNNLSFCYPSNQVLSGLSFEIEPGAFTGIVGPNGSGKSTLLKNLTSYLEPEEGTIYLDDKKLADYNIRDLSKKQGVVSQDNQVNFNFSVYELVSMGRAPYMSRFSRMSTADREIVKMSMEDTNCWHLKDRQVFQLSGGERQRVIVARVLAQTPQLLLLDEPTTFLDLGYQKELMDLLARLNQERNLTVIMVLHDLNLASEYCRNLILMEQGEIVDMGSPEQVINEANLERVYKTKLTVMENPVTRSPMVAVWPGPRLAEIQPDNPDDQTIQPKITGKSPISDKKIHVISGGGEGTELLKELFLWDCQVSLGVVNLGDSDHKKAVDLGFSSVVCEPFSPIDEDSFQRAKNKILDSEAVILAPVPFGHGNLKNLELVQEAVNQGKPVALYKISPDEISDYTGGEGKQLLTELVDNYAGRSLDSAGENNPGLELIDSKEELLNWLKNSRSGD</sequence>
<dbReference type="FunCoup" id="B2A0Q0">
    <property type="interactions" value="100"/>
</dbReference>
<keyword evidence="4" id="KW-1278">Translocase</keyword>
<dbReference type="FunFam" id="3.40.50.300:FF:000134">
    <property type="entry name" value="Iron-enterobactin ABC transporter ATP-binding protein"/>
    <property type="match status" value="1"/>
</dbReference>
<dbReference type="SUPFAM" id="SSF52540">
    <property type="entry name" value="P-loop containing nucleoside triphosphate hydrolases"/>
    <property type="match status" value="1"/>
</dbReference>
<evidence type="ECO:0000259" key="5">
    <source>
        <dbReference type="PROSITE" id="PS50893"/>
    </source>
</evidence>
<dbReference type="InterPro" id="IPR003439">
    <property type="entry name" value="ABC_transporter-like_ATP-bd"/>
</dbReference>
<dbReference type="NCBIfam" id="NF010068">
    <property type="entry name" value="PRK13548.1"/>
    <property type="match status" value="1"/>
</dbReference>
<keyword evidence="2" id="KW-0547">Nucleotide-binding</keyword>
<dbReference type="InterPro" id="IPR017871">
    <property type="entry name" value="ABC_transporter-like_CS"/>
</dbReference>
<dbReference type="PROSITE" id="PS50893">
    <property type="entry name" value="ABC_TRANSPORTER_2"/>
    <property type="match status" value="1"/>
</dbReference>
<keyword evidence="7" id="KW-1185">Reference proteome</keyword>
<evidence type="ECO:0000256" key="4">
    <source>
        <dbReference type="ARBA" id="ARBA00022967"/>
    </source>
</evidence>
<dbReference type="eggNOG" id="COG1120">
    <property type="taxonomic scope" value="Bacteria"/>
</dbReference>
<dbReference type="Proteomes" id="UP000001683">
    <property type="component" value="Chromosome"/>
</dbReference>
<dbReference type="CDD" id="cd03214">
    <property type="entry name" value="ABC_Iron-Siderophores_B12_Hemin"/>
    <property type="match status" value="1"/>
</dbReference>
<evidence type="ECO:0000313" key="7">
    <source>
        <dbReference type="Proteomes" id="UP000001683"/>
    </source>
</evidence>
<dbReference type="EMBL" id="CP001034">
    <property type="protein sequence ID" value="ACB85930.1"/>
    <property type="molecule type" value="Genomic_DNA"/>
</dbReference>
<dbReference type="Pfam" id="PF00005">
    <property type="entry name" value="ABC_tran"/>
    <property type="match status" value="1"/>
</dbReference>
<accession>B2A0Q0</accession>
<dbReference type="InParanoid" id="B2A0Q0"/>
<proteinExistence type="predicted"/>
<reference evidence="6 7" key="2">
    <citation type="journal article" date="2011" name="J. Bacteriol.">
        <title>Complete genome sequence of the anaerobic, halophilic alkalithermophile Natranaerobius thermophilus JW/NM-WN-LF.</title>
        <authorList>
            <person name="Zhao B."/>
            <person name="Mesbah N.M."/>
            <person name="Dalin E."/>
            <person name="Goodwin L."/>
            <person name="Nolan M."/>
            <person name="Pitluck S."/>
            <person name="Chertkov O."/>
            <person name="Brettin T.S."/>
            <person name="Han J."/>
            <person name="Larimer F.W."/>
            <person name="Land M.L."/>
            <person name="Hauser L."/>
            <person name="Kyrpides N."/>
            <person name="Wiegel J."/>
        </authorList>
    </citation>
    <scope>NUCLEOTIDE SEQUENCE [LARGE SCALE GENOMIC DNA]</scope>
    <source>
        <strain evidence="7">ATCC BAA-1301 / DSM 18059 / JW/NM-WN-LF</strain>
    </source>
</reference>
<protein>
    <submittedName>
        <fullName evidence="6">ABC transporter related</fullName>
    </submittedName>
</protein>
<dbReference type="HOGENOM" id="CLU_000604_0_0_9"/>
<dbReference type="GO" id="GO:0005524">
    <property type="term" value="F:ATP binding"/>
    <property type="evidence" value="ECO:0007669"/>
    <property type="project" value="UniProtKB-KW"/>
</dbReference>
<dbReference type="PANTHER" id="PTHR42794">
    <property type="entry name" value="HEMIN IMPORT ATP-BINDING PROTEIN HMUV"/>
    <property type="match status" value="1"/>
</dbReference>
<evidence type="ECO:0000256" key="3">
    <source>
        <dbReference type="ARBA" id="ARBA00022840"/>
    </source>
</evidence>
<dbReference type="PROSITE" id="PS00211">
    <property type="entry name" value="ABC_TRANSPORTER_1"/>
    <property type="match status" value="1"/>
</dbReference>
<feature type="domain" description="ABC transporter" evidence="5">
    <location>
        <begin position="5"/>
        <end position="241"/>
    </location>
</feature>
<evidence type="ECO:0000313" key="6">
    <source>
        <dbReference type="EMBL" id="ACB85930.1"/>
    </source>
</evidence>
<dbReference type="AlphaFoldDB" id="B2A0Q0"/>
<dbReference type="PANTHER" id="PTHR42794:SF1">
    <property type="entry name" value="HEMIN IMPORT ATP-BINDING PROTEIN HMUV"/>
    <property type="match status" value="1"/>
</dbReference>
<dbReference type="Gene3D" id="3.40.50.300">
    <property type="entry name" value="P-loop containing nucleotide triphosphate hydrolases"/>
    <property type="match status" value="1"/>
</dbReference>
<evidence type="ECO:0000256" key="2">
    <source>
        <dbReference type="ARBA" id="ARBA00022741"/>
    </source>
</evidence>
<keyword evidence="3" id="KW-0067">ATP-binding</keyword>
<dbReference type="OrthoDB" id="9799337at2"/>
<dbReference type="GO" id="GO:0016887">
    <property type="term" value="F:ATP hydrolysis activity"/>
    <property type="evidence" value="ECO:0007669"/>
    <property type="project" value="InterPro"/>
</dbReference>
<dbReference type="SMART" id="SM00382">
    <property type="entry name" value="AAA"/>
    <property type="match status" value="1"/>
</dbReference>
<gene>
    <name evidence="6" type="ordered locus">Nther_2365</name>
</gene>
<organism evidence="6 7">
    <name type="scientific">Natranaerobius thermophilus (strain ATCC BAA-1301 / DSM 18059 / JW/NM-WN-LF)</name>
    <dbReference type="NCBI Taxonomy" id="457570"/>
    <lineage>
        <taxon>Bacteria</taxon>
        <taxon>Bacillati</taxon>
        <taxon>Bacillota</taxon>
        <taxon>Clostridia</taxon>
        <taxon>Natranaerobiales</taxon>
        <taxon>Natranaerobiaceae</taxon>
        <taxon>Natranaerobius</taxon>
    </lineage>
</organism>
<keyword evidence="1" id="KW-0813">Transport</keyword>